<feature type="active site" description="Proton donor" evidence="8">
    <location>
        <position position="188"/>
    </location>
</feature>
<evidence type="ECO:0000256" key="5">
    <source>
        <dbReference type="ARBA" id="ARBA00023064"/>
    </source>
</evidence>
<evidence type="ECO:0000256" key="9">
    <source>
        <dbReference type="PIRSR" id="PIRSR000109-2"/>
    </source>
</evidence>
<dbReference type="InterPro" id="IPR036291">
    <property type="entry name" value="NAD(P)-bd_dom_sf"/>
</dbReference>
<evidence type="ECO:0000256" key="10">
    <source>
        <dbReference type="RuleBase" id="RU000485"/>
    </source>
</evidence>
<dbReference type="SMART" id="SM01350">
    <property type="entry name" value="6PGD"/>
    <property type="match status" value="1"/>
</dbReference>
<dbReference type="InterPro" id="IPR006184">
    <property type="entry name" value="6PGdom_BS"/>
</dbReference>
<dbReference type="Pfam" id="PF00393">
    <property type="entry name" value="6PGD"/>
    <property type="match status" value="1"/>
</dbReference>
<dbReference type="PANTHER" id="PTHR11811">
    <property type="entry name" value="6-PHOSPHOGLUCONATE DEHYDROGENASE"/>
    <property type="match status" value="1"/>
</dbReference>
<dbReference type="InterPro" id="IPR013328">
    <property type="entry name" value="6PGD_dom2"/>
</dbReference>
<feature type="active site" description="Proton acceptor" evidence="8">
    <location>
        <position position="181"/>
    </location>
</feature>
<comment type="function">
    <text evidence="7">Catalyzes the oxidative decarboxylation of 6-phosphogluconate to ribulose 5-phosphate and CO(2), with concomitant reduction of NADP to NADPH.</text>
</comment>
<feature type="binding site" description="in other chain" evidence="9">
    <location>
        <position position="258"/>
    </location>
    <ligand>
        <name>substrate</name>
        <note>ligand shared between dimeric partners</note>
    </ligand>
</feature>
<protein>
    <recommendedName>
        <fullName evidence="7 10">6-phosphogluconate dehydrogenase, decarboxylating</fullName>
        <ecNumber evidence="7 10">1.1.1.44</ecNumber>
    </recommendedName>
</protein>
<keyword evidence="3 7" id="KW-0521">NADP</keyword>
<comment type="catalytic activity">
    <reaction evidence="7 10">
        <text>6-phospho-D-gluconate + NADP(+) = D-ribulose 5-phosphate + CO2 + NADPH</text>
        <dbReference type="Rhea" id="RHEA:10116"/>
        <dbReference type="ChEBI" id="CHEBI:16526"/>
        <dbReference type="ChEBI" id="CHEBI:57783"/>
        <dbReference type="ChEBI" id="CHEBI:58121"/>
        <dbReference type="ChEBI" id="CHEBI:58349"/>
        <dbReference type="ChEBI" id="CHEBI:58759"/>
        <dbReference type="EC" id="1.1.1.44"/>
    </reaction>
</comment>
<proteinExistence type="inferred from homology"/>
<dbReference type="Gene3D" id="3.40.50.720">
    <property type="entry name" value="NAD(P)-binding Rossmann-like Domain"/>
    <property type="match status" value="1"/>
</dbReference>
<dbReference type="PRINTS" id="PR00076">
    <property type="entry name" value="6PGDHDRGNASE"/>
</dbReference>
<evidence type="ECO:0000313" key="13">
    <source>
        <dbReference type="Proteomes" id="UP000462363"/>
    </source>
</evidence>
<name>A0A844FDK3_CLOSV</name>
<dbReference type="AlphaFoldDB" id="A0A844FDK3"/>
<feature type="binding site" evidence="9">
    <location>
        <position position="444"/>
    </location>
    <ligand>
        <name>substrate</name>
        <note>ligand shared between dimeric partners</note>
    </ligand>
</feature>
<evidence type="ECO:0000256" key="7">
    <source>
        <dbReference type="PIRNR" id="PIRNR000109"/>
    </source>
</evidence>
<dbReference type="RefSeq" id="WP_154323152.1">
    <property type="nucleotide sequence ID" value="NZ_CP045695.1"/>
</dbReference>
<dbReference type="Gene3D" id="1.20.5.320">
    <property type="entry name" value="6-Phosphogluconate Dehydrogenase, domain 3"/>
    <property type="match status" value="1"/>
</dbReference>
<dbReference type="NCBIfam" id="NF006765">
    <property type="entry name" value="PRK09287.1"/>
    <property type="match status" value="1"/>
</dbReference>
<sequence length="464" mass="50819">MQCEIGVYGLGVMGAGIAKNMLVHGFKTAVYSVSQEERKRFETDGYAETCKVCGTEEELIQSLARPRKIFLMITAGGPVDAVLSSLVPALEPGDVIFDGGNSYYKDTDIRCHALEEKGIRYVGCGISGGRLGALYGPSIMPGGSYEGYRAGEKILTAIAAKADGKPCCAYVGQGGSGHYVKMVHNGIEYSILELIAEAYMLMRSGLSMTHEDVLAVFKGWQRTRLESYLIDISVQVMEQYEEDGVPLIDRILDVAEQKGTGKWTLCEAIERGVYTPGIYESVLARSFSAKKQERLAGATILNASARKMELNQAEETLGDALLLAIALSYSQGMELIRKASDDNGWGIDMTTLADLWKAGCIIQSSLLGDIKEAIMETTAPLILSEVFESLRKLEPSLRNVVVKAEAAGLAPTGLAAALHYYDYYRMKDMPVRFVQALRDCFGAHTYMRKDKEGHFHTDWQTIGK</sequence>
<feature type="binding site" description="in other chain" evidence="9">
    <location>
        <position position="285"/>
    </location>
    <ligand>
        <name>substrate</name>
        <note>ligand shared between dimeric partners</note>
    </ligand>
</feature>
<evidence type="ECO:0000313" key="12">
    <source>
        <dbReference type="EMBL" id="MSS41664.1"/>
    </source>
</evidence>
<dbReference type="FunFam" id="1.10.1040.10:FF:000032">
    <property type="entry name" value="6-phosphogluconate dehydrogenase, decarboxylating"/>
    <property type="match status" value="1"/>
</dbReference>
<dbReference type="GO" id="GO:0006098">
    <property type="term" value="P:pentose-phosphate shunt"/>
    <property type="evidence" value="ECO:0007669"/>
    <property type="project" value="UniProtKB-UniPathway"/>
</dbReference>
<evidence type="ECO:0000256" key="3">
    <source>
        <dbReference type="ARBA" id="ARBA00022857"/>
    </source>
</evidence>
<feature type="binding site" evidence="9">
    <location>
        <position position="438"/>
    </location>
    <ligand>
        <name>substrate</name>
        <note>ligand shared between dimeric partners</note>
    </ligand>
</feature>
<dbReference type="SUPFAM" id="SSF51735">
    <property type="entry name" value="NAD(P)-binding Rossmann-fold domains"/>
    <property type="match status" value="1"/>
</dbReference>
<keyword evidence="6 7" id="KW-0570">Pentose shunt</keyword>
<keyword evidence="4 7" id="KW-0560">Oxidoreductase</keyword>
<gene>
    <name evidence="12" type="primary">gndA</name>
    <name evidence="12" type="ORF">FYJ37_15315</name>
</gene>
<feature type="binding site" description="in other chain" evidence="9">
    <location>
        <position position="189"/>
    </location>
    <ligand>
        <name>substrate</name>
        <note>ligand shared between dimeric partners</note>
    </ligand>
</feature>
<dbReference type="Gene3D" id="1.10.1040.10">
    <property type="entry name" value="N-(1-d-carboxylethyl)-l-norvaline Dehydrogenase, domain 2"/>
    <property type="match status" value="1"/>
</dbReference>
<evidence type="ECO:0000256" key="6">
    <source>
        <dbReference type="ARBA" id="ARBA00023126"/>
    </source>
</evidence>
<dbReference type="Pfam" id="PF03446">
    <property type="entry name" value="NAD_binding_2"/>
    <property type="match status" value="1"/>
</dbReference>
<organism evidence="12 13">
    <name type="scientific">Clostridium scindens (strain JCM 10418 / VPI 12708)</name>
    <dbReference type="NCBI Taxonomy" id="29347"/>
    <lineage>
        <taxon>Bacteria</taxon>
        <taxon>Bacillati</taxon>
        <taxon>Bacillota</taxon>
        <taxon>Clostridia</taxon>
        <taxon>Lachnospirales</taxon>
        <taxon>Lachnospiraceae</taxon>
    </lineage>
</organism>
<dbReference type="EC" id="1.1.1.44" evidence="7 10"/>
<dbReference type="InterPro" id="IPR006114">
    <property type="entry name" value="6PGDH_C"/>
</dbReference>
<feature type="binding site" description="in other chain" evidence="9">
    <location>
        <begin position="184"/>
        <end position="185"/>
    </location>
    <ligand>
        <name>substrate</name>
        <note>ligand shared between dimeric partners</note>
    </ligand>
</feature>
<dbReference type="UniPathway" id="UPA00115">
    <property type="reaction ID" value="UER00410"/>
</dbReference>
<dbReference type="NCBIfam" id="TIGR00873">
    <property type="entry name" value="gnd"/>
    <property type="match status" value="1"/>
</dbReference>
<comment type="pathway">
    <text evidence="7 10">Carbohydrate degradation; pentose phosphate pathway; D-ribulose 5-phosphate from D-glucose 6-phosphate (oxidative stage): step 3/3.</text>
</comment>
<comment type="similarity">
    <text evidence="1 7 10">Belongs to the 6-phosphogluconate dehydrogenase family.</text>
</comment>
<dbReference type="SUPFAM" id="SSF48179">
    <property type="entry name" value="6-phosphogluconate dehydrogenase C-terminal domain-like"/>
    <property type="match status" value="1"/>
</dbReference>
<feature type="binding site" description="in other chain" evidence="9">
    <location>
        <position position="101"/>
    </location>
    <ligand>
        <name>substrate</name>
        <note>ligand shared between dimeric partners</note>
    </ligand>
</feature>
<keyword evidence="5 10" id="KW-0311">Gluconate utilization</keyword>
<evidence type="ECO:0000256" key="4">
    <source>
        <dbReference type="ARBA" id="ARBA00023002"/>
    </source>
</evidence>
<dbReference type="PIRSF" id="PIRSF000109">
    <property type="entry name" value="6PGD"/>
    <property type="match status" value="1"/>
</dbReference>
<dbReference type="GO" id="GO:0019521">
    <property type="term" value="P:D-gluconate metabolic process"/>
    <property type="evidence" value="ECO:0007669"/>
    <property type="project" value="UniProtKB-KW"/>
</dbReference>
<dbReference type="InterPro" id="IPR006183">
    <property type="entry name" value="Pgluconate_DH"/>
</dbReference>
<dbReference type="GO" id="GO:0004616">
    <property type="term" value="F:phosphogluconate dehydrogenase (decarboxylating) activity"/>
    <property type="evidence" value="ECO:0007669"/>
    <property type="project" value="UniProtKB-EC"/>
</dbReference>
<feature type="binding site" description="in other chain" evidence="9">
    <location>
        <begin position="127"/>
        <end position="129"/>
    </location>
    <ligand>
        <name>substrate</name>
        <note>ligand shared between dimeric partners</note>
    </ligand>
</feature>
<dbReference type="InterPro" id="IPR006113">
    <property type="entry name" value="6PGDH_Gnd/GntZ"/>
</dbReference>
<feature type="domain" description="6-phosphogluconate dehydrogenase C-terminal" evidence="11">
    <location>
        <begin position="177"/>
        <end position="460"/>
    </location>
</feature>
<reference evidence="12 13" key="1">
    <citation type="submission" date="2019-08" db="EMBL/GenBank/DDBJ databases">
        <title>In-depth cultivation of the pig gut microbiome towards novel bacterial diversity and tailored functional studies.</title>
        <authorList>
            <person name="Wylensek D."/>
            <person name="Hitch T.C.A."/>
            <person name="Clavel T."/>
        </authorList>
    </citation>
    <scope>NUCLEOTIDE SEQUENCE [LARGE SCALE GENOMIC DNA]</scope>
    <source>
        <strain evidence="12 13">BL-389-WT-3D</strain>
    </source>
</reference>
<comment type="subunit">
    <text evidence="2 7">Homodimer.</text>
</comment>
<dbReference type="GO" id="GO:0050661">
    <property type="term" value="F:NADP binding"/>
    <property type="evidence" value="ECO:0007669"/>
    <property type="project" value="InterPro"/>
</dbReference>
<accession>A0A844FDK3</accession>
<evidence type="ECO:0000256" key="8">
    <source>
        <dbReference type="PIRSR" id="PIRSR000109-1"/>
    </source>
</evidence>
<dbReference type="PROSITE" id="PS00461">
    <property type="entry name" value="6PGD"/>
    <property type="match status" value="1"/>
</dbReference>
<evidence type="ECO:0000256" key="2">
    <source>
        <dbReference type="ARBA" id="ARBA00011738"/>
    </source>
</evidence>
<evidence type="ECO:0000256" key="1">
    <source>
        <dbReference type="ARBA" id="ARBA00008419"/>
    </source>
</evidence>
<dbReference type="InterPro" id="IPR006115">
    <property type="entry name" value="6PGDH_NADP-bd"/>
</dbReference>
<dbReference type="EMBL" id="VUMB01000044">
    <property type="protein sequence ID" value="MSS41664.1"/>
    <property type="molecule type" value="Genomic_DNA"/>
</dbReference>
<dbReference type="Proteomes" id="UP000462363">
    <property type="component" value="Unassembled WGS sequence"/>
</dbReference>
<comment type="caution">
    <text evidence="12">The sequence shown here is derived from an EMBL/GenBank/DDBJ whole genome shotgun (WGS) entry which is preliminary data.</text>
</comment>
<evidence type="ECO:0000259" key="11">
    <source>
        <dbReference type="SMART" id="SM01350"/>
    </source>
</evidence>
<dbReference type="InterPro" id="IPR008927">
    <property type="entry name" value="6-PGluconate_DH-like_C_sf"/>
</dbReference>